<dbReference type="Proteomes" id="UP000706580">
    <property type="component" value="Unassembled WGS sequence"/>
</dbReference>
<evidence type="ECO:0000256" key="1">
    <source>
        <dbReference type="ARBA" id="ARBA00022714"/>
    </source>
</evidence>
<dbReference type="CDD" id="cd03467">
    <property type="entry name" value="Rieske"/>
    <property type="match status" value="1"/>
</dbReference>
<evidence type="ECO:0000256" key="3">
    <source>
        <dbReference type="ARBA" id="ARBA00023004"/>
    </source>
</evidence>
<accession>A0ABS7RYW7</accession>
<proteinExistence type="predicted"/>
<keyword evidence="2" id="KW-0479">Metal-binding</keyword>
<name>A0ABS7RYW7_9ENTR</name>
<dbReference type="Gene3D" id="2.102.10.10">
    <property type="entry name" value="Rieske [2Fe-2S] iron-sulphur domain"/>
    <property type="match status" value="1"/>
</dbReference>
<comment type="caution">
    <text evidence="6">The sequence shown here is derived from an EMBL/GenBank/DDBJ whole genome shotgun (WGS) entry which is preliminary data.</text>
</comment>
<dbReference type="Pfam" id="PF00355">
    <property type="entry name" value="Rieske"/>
    <property type="match status" value="1"/>
</dbReference>
<dbReference type="SUPFAM" id="SSF50022">
    <property type="entry name" value="ISP domain"/>
    <property type="match status" value="1"/>
</dbReference>
<evidence type="ECO:0000259" key="5">
    <source>
        <dbReference type="PROSITE" id="PS51296"/>
    </source>
</evidence>
<keyword evidence="3" id="KW-0408">Iron</keyword>
<keyword evidence="1" id="KW-0001">2Fe-2S</keyword>
<dbReference type="PROSITE" id="PS51296">
    <property type="entry name" value="RIESKE"/>
    <property type="match status" value="1"/>
</dbReference>
<evidence type="ECO:0000256" key="4">
    <source>
        <dbReference type="ARBA" id="ARBA00023014"/>
    </source>
</evidence>
<gene>
    <name evidence="6" type="ORF">ITX56_17185</name>
</gene>
<evidence type="ECO:0000313" key="6">
    <source>
        <dbReference type="EMBL" id="MBZ0059504.1"/>
    </source>
</evidence>
<dbReference type="RefSeq" id="WP_223075184.1">
    <property type="nucleotide sequence ID" value="NZ_JADMNK010000010.1"/>
</dbReference>
<dbReference type="InterPro" id="IPR017941">
    <property type="entry name" value="Rieske_2Fe-2S"/>
</dbReference>
<evidence type="ECO:0000313" key="7">
    <source>
        <dbReference type="Proteomes" id="UP000706580"/>
    </source>
</evidence>
<organism evidence="6 7">
    <name type="scientific">Leclercia barmai</name>
    <dbReference type="NCBI Taxonomy" id="2785629"/>
    <lineage>
        <taxon>Bacteria</taxon>
        <taxon>Pseudomonadati</taxon>
        <taxon>Pseudomonadota</taxon>
        <taxon>Gammaproteobacteria</taxon>
        <taxon>Enterobacterales</taxon>
        <taxon>Enterobacteriaceae</taxon>
        <taxon>Leclercia</taxon>
    </lineage>
</organism>
<sequence length="121" mass="13404">MNTPLRLCRAASLREGEAQGFDPQDTGQTTLFAVRYRGQIYLWRNRCPHLGTPMNWRHNAFLNGCGDKVVCFAHGALFEPDSGLCVQGACLGQALTPLAWDITKEGWLSVTETMDETGNTE</sequence>
<dbReference type="PANTHER" id="PTHR40261">
    <property type="match status" value="1"/>
</dbReference>
<feature type="domain" description="Rieske" evidence="5">
    <location>
        <begin position="5"/>
        <end position="110"/>
    </location>
</feature>
<evidence type="ECO:0000256" key="2">
    <source>
        <dbReference type="ARBA" id="ARBA00022723"/>
    </source>
</evidence>
<keyword evidence="4" id="KW-0411">Iron-sulfur</keyword>
<dbReference type="PANTHER" id="PTHR40261:SF1">
    <property type="entry name" value="RIESKE DOMAIN-CONTAINING PROTEIN"/>
    <property type="match status" value="1"/>
</dbReference>
<protein>
    <submittedName>
        <fullName evidence="6">Rieske (2Fe-2S) protein</fullName>
    </submittedName>
</protein>
<dbReference type="EMBL" id="JADMNK010000010">
    <property type="protein sequence ID" value="MBZ0059504.1"/>
    <property type="molecule type" value="Genomic_DNA"/>
</dbReference>
<reference evidence="6 7" key="1">
    <citation type="submission" date="2020-11" db="EMBL/GenBank/DDBJ databases">
        <title>Draft Genome of Enterobacter sp. strain EMC7.</title>
        <authorList>
            <person name="Barman P."/>
            <person name="Sinha S."/>
            <person name="Sen S."/>
            <person name="Chakraborty R."/>
        </authorList>
    </citation>
    <scope>NUCLEOTIDE SEQUENCE [LARGE SCALE GENOMIC DNA]</scope>
    <source>
        <strain evidence="6 7">EMC7</strain>
    </source>
</reference>
<dbReference type="InterPro" id="IPR036922">
    <property type="entry name" value="Rieske_2Fe-2S_sf"/>
</dbReference>
<keyword evidence="7" id="KW-1185">Reference proteome</keyword>